<feature type="compositionally biased region" description="Basic and acidic residues" evidence="1">
    <location>
        <begin position="498"/>
        <end position="515"/>
    </location>
</feature>
<dbReference type="RefSeq" id="XP_064710269.1">
    <property type="nucleotide sequence ID" value="XM_064851266.1"/>
</dbReference>
<keyword evidence="4" id="KW-1185">Reference proteome</keyword>
<feature type="region of interest" description="Disordered" evidence="1">
    <location>
        <begin position="384"/>
        <end position="426"/>
    </location>
</feature>
<dbReference type="PANTHER" id="PTHR21494:SF0">
    <property type="entry name" value="ACTIVATING SIGNAL COINTEGRATOR 1 COMPLEX SUBUNIT 2"/>
    <property type="match status" value="1"/>
</dbReference>
<comment type="caution">
    <text evidence="3">The sequence shown here is derived from an EMBL/GenBank/DDBJ whole genome shotgun (WGS) entry which is preliminary data.</text>
</comment>
<dbReference type="CDD" id="cd14364">
    <property type="entry name" value="CUE_ASCC2"/>
    <property type="match status" value="1"/>
</dbReference>
<evidence type="ECO:0000313" key="4">
    <source>
        <dbReference type="Proteomes" id="UP001358417"/>
    </source>
</evidence>
<feature type="region of interest" description="Disordered" evidence="1">
    <location>
        <begin position="477"/>
        <end position="515"/>
    </location>
</feature>
<gene>
    <name evidence="3" type="ORF">LTR84_007714</name>
</gene>
<proteinExistence type="predicted"/>
<name>A0AAV9NNC4_9EURO</name>
<feature type="domain" description="CUE" evidence="2">
    <location>
        <begin position="342"/>
        <end position="386"/>
    </location>
</feature>
<protein>
    <recommendedName>
        <fullName evidence="2">CUE domain-containing protein</fullName>
    </recommendedName>
</protein>
<dbReference type="InterPro" id="IPR009060">
    <property type="entry name" value="UBA-like_sf"/>
</dbReference>
<dbReference type="Pfam" id="PF02845">
    <property type="entry name" value="CUE"/>
    <property type="match status" value="1"/>
</dbReference>
<evidence type="ECO:0000256" key="1">
    <source>
        <dbReference type="SAM" id="MobiDB-lite"/>
    </source>
</evidence>
<accession>A0AAV9NNC4</accession>
<feature type="region of interest" description="Disordered" evidence="1">
    <location>
        <begin position="580"/>
        <end position="680"/>
    </location>
</feature>
<dbReference type="InterPro" id="IPR041800">
    <property type="entry name" value="ASCC2_CUE"/>
</dbReference>
<dbReference type="InterPro" id="IPR003892">
    <property type="entry name" value="CUE"/>
</dbReference>
<dbReference type="InterPro" id="IPR052586">
    <property type="entry name" value="ASCC2"/>
</dbReference>
<organism evidence="3 4">
    <name type="scientific">Exophiala bonariae</name>
    <dbReference type="NCBI Taxonomy" id="1690606"/>
    <lineage>
        <taxon>Eukaryota</taxon>
        <taxon>Fungi</taxon>
        <taxon>Dikarya</taxon>
        <taxon>Ascomycota</taxon>
        <taxon>Pezizomycotina</taxon>
        <taxon>Eurotiomycetes</taxon>
        <taxon>Chaetothyriomycetidae</taxon>
        <taxon>Chaetothyriales</taxon>
        <taxon>Herpotrichiellaceae</taxon>
        <taxon>Exophiala</taxon>
    </lineage>
</organism>
<dbReference type="AlphaFoldDB" id="A0AAV9NNC4"/>
<evidence type="ECO:0000313" key="3">
    <source>
        <dbReference type="EMBL" id="KAK5061172.1"/>
    </source>
</evidence>
<dbReference type="Gene3D" id="1.10.8.10">
    <property type="entry name" value="DNA helicase RuvA subunit, C-terminal domain"/>
    <property type="match status" value="1"/>
</dbReference>
<dbReference type="PROSITE" id="PS51140">
    <property type="entry name" value="CUE"/>
    <property type="match status" value="1"/>
</dbReference>
<dbReference type="Proteomes" id="UP001358417">
    <property type="component" value="Unassembled WGS sequence"/>
</dbReference>
<feature type="region of interest" description="Disordered" evidence="1">
    <location>
        <begin position="316"/>
        <end position="335"/>
    </location>
</feature>
<feature type="compositionally biased region" description="Basic residues" evidence="1">
    <location>
        <begin position="321"/>
        <end position="331"/>
    </location>
</feature>
<evidence type="ECO:0000259" key="2">
    <source>
        <dbReference type="PROSITE" id="PS51140"/>
    </source>
</evidence>
<dbReference type="EMBL" id="JAVRRD010000003">
    <property type="protein sequence ID" value="KAK5061172.1"/>
    <property type="molecule type" value="Genomic_DNA"/>
</dbReference>
<dbReference type="GeneID" id="89975879"/>
<dbReference type="SUPFAM" id="SSF46934">
    <property type="entry name" value="UBA-like"/>
    <property type="match status" value="1"/>
</dbReference>
<dbReference type="PANTHER" id="PTHR21494">
    <property type="entry name" value="ACTIVATING SIGNAL COINTEGRATOR 1 COMPLEX SUBUNIT 2 ASC-1 COMPLEX SUBUNIT P100"/>
    <property type="match status" value="1"/>
</dbReference>
<dbReference type="GO" id="GO:0043130">
    <property type="term" value="F:ubiquitin binding"/>
    <property type="evidence" value="ECO:0007669"/>
    <property type="project" value="InterPro"/>
</dbReference>
<sequence>MEEFPGITGGVPPLIIYPGRNVISSLSSSEWEGFLDSWLLSLEYRLRLPDQQFRSFKFSQSASGIPFLTSFHRSMLEHLEASPSSATQKERLLLKRAYLLLRRLLLVTQLPFDYDSAGLVDLLGRASQIYSGVGDWRTTLDAVWKRNKSQLSSAIESVQKTALNDLTVQLKSATLLDTYRRLNALVRLSAETGLVLMTGSDYLESLMEAYDRTLALSDPALLQKAFTEHIFYCLRSLMSDGSRHGSMLLDHLYHMKSESERRTKSKPAGRTLCSSLICTTSILRHLAADDAVNGGKRGQGLLEFFMTYRQNNLHLHPPAAPRKRKISKGKGKASATEEMHIHKASQISQVHELFPDLSNQYILGLLDHFNDDTEAVIAGLLEPGSLPPDLRNPEEHQGQSTSYDGPAHDLAPHSTPPLLPQRKNVFDGDDFDKLRISSSRLHKGRKEMTIDQPQDAGTNARSKAAIMAALAAFDSDDDERDDTYDVADVGGTVDSTIDTDRRPRPETNAEGEPHEESLFKAWKANAELFSRDSKTRVSKPRQDLKRETGMSDEQIEGWAIMMNRDTRLLERLEKKYSASSTYAGNQPALAASRWHGGTPDDSEEGEASHDNRRMGQAQIRGNRSWGRGKGGSTAGPSGDVSTQRARKRKEQGRGRGGANHNQREGRARKMGRGMAGPAAQ</sequence>
<reference evidence="3 4" key="1">
    <citation type="submission" date="2023-08" db="EMBL/GenBank/DDBJ databases">
        <title>Black Yeasts Isolated from many extreme environments.</title>
        <authorList>
            <person name="Coleine C."/>
            <person name="Stajich J.E."/>
            <person name="Selbmann L."/>
        </authorList>
    </citation>
    <scope>NUCLEOTIDE SEQUENCE [LARGE SCALE GENOMIC DNA]</scope>
    <source>
        <strain evidence="3 4">CCFEE 5792</strain>
    </source>
</reference>